<dbReference type="EC" id="6.3.3.2" evidence="5"/>
<dbReference type="Pfam" id="PF01812">
    <property type="entry name" value="5-FTHF_cyc-lig"/>
    <property type="match status" value="1"/>
</dbReference>
<dbReference type="GO" id="GO:0009396">
    <property type="term" value="P:folic acid-containing compound biosynthetic process"/>
    <property type="evidence" value="ECO:0007669"/>
    <property type="project" value="TreeGrafter"/>
</dbReference>
<organism evidence="5">
    <name type="scientific">hydrocarbon metagenome</name>
    <dbReference type="NCBI Taxonomy" id="938273"/>
    <lineage>
        <taxon>unclassified sequences</taxon>
        <taxon>metagenomes</taxon>
        <taxon>ecological metagenomes</taxon>
    </lineage>
</organism>
<name>A0A0W8FGV7_9ZZZZ</name>
<dbReference type="AlphaFoldDB" id="A0A0W8FGV7"/>
<evidence type="ECO:0000256" key="1">
    <source>
        <dbReference type="ARBA" id="ARBA00010638"/>
    </source>
</evidence>
<dbReference type="NCBIfam" id="TIGR02727">
    <property type="entry name" value="MTHFS_bact"/>
    <property type="match status" value="1"/>
</dbReference>
<accession>A0A0W8FGV7</accession>
<evidence type="ECO:0000256" key="3">
    <source>
        <dbReference type="ARBA" id="ARBA00022840"/>
    </source>
</evidence>
<comment type="similarity">
    <text evidence="1">Belongs to the 5-formyltetrahydrofolate cyclo-ligase family.</text>
</comment>
<dbReference type="InterPro" id="IPR024185">
    <property type="entry name" value="FTHF_cligase-like_sf"/>
</dbReference>
<dbReference type="GO" id="GO:0035999">
    <property type="term" value="P:tetrahydrofolate interconversion"/>
    <property type="evidence" value="ECO:0007669"/>
    <property type="project" value="TreeGrafter"/>
</dbReference>
<dbReference type="PANTHER" id="PTHR23407:SF1">
    <property type="entry name" value="5-FORMYLTETRAHYDROFOLATE CYCLO-LIGASE"/>
    <property type="match status" value="1"/>
</dbReference>
<evidence type="ECO:0000313" key="5">
    <source>
        <dbReference type="EMBL" id="KUG20089.1"/>
    </source>
</evidence>
<evidence type="ECO:0000256" key="4">
    <source>
        <dbReference type="SAM" id="MobiDB-lite"/>
    </source>
</evidence>
<keyword evidence="3" id="KW-0067">ATP-binding</keyword>
<proteinExistence type="inferred from homology"/>
<dbReference type="PANTHER" id="PTHR23407">
    <property type="entry name" value="ATPASE INHIBITOR/5-FORMYLTETRAHYDROFOLATE CYCLO-LIGASE"/>
    <property type="match status" value="1"/>
</dbReference>
<dbReference type="Gene3D" id="3.40.50.10420">
    <property type="entry name" value="NagB/RpiA/CoA transferase-like"/>
    <property type="match status" value="1"/>
</dbReference>
<dbReference type="InterPro" id="IPR037171">
    <property type="entry name" value="NagB/RpiA_transferase-like"/>
</dbReference>
<feature type="region of interest" description="Disordered" evidence="4">
    <location>
        <begin position="1"/>
        <end position="28"/>
    </location>
</feature>
<evidence type="ECO:0000256" key="2">
    <source>
        <dbReference type="ARBA" id="ARBA00022741"/>
    </source>
</evidence>
<protein>
    <submittedName>
        <fullName evidence="5">5-formyltetrahydrofolate cyclo-ligase</fullName>
        <ecNumber evidence="5">6.3.3.2</ecNumber>
    </submittedName>
</protein>
<dbReference type="GO" id="GO:0005524">
    <property type="term" value="F:ATP binding"/>
    <property type="evidence" value="ECO:0007669"/>
    <property type="project" value="UniProtKB-KW"/>
</dbReference>
<gene>
    <name evidence="5" type="ORF">ASZ90_010191</name>
</gene>
<dbReference type="InterPro" id="IPR002698">
    <property type="entry name" value="FTHF_cligase"/>
</dbReference>
<reference evidence="5" key="1">
    <citation type="journal article" date="2015" name="Proc. Natl. Acad. Sci. U.S.A.">
        <title>Networks of energetic and metabolic interactions define dynamics in microbial communities.</title>
        <authorList>
            <person name="Embree M."/>
            <person name="Liu J.K."/>
            <person name="Al-Bassam M.M."/>
            <person name="Zengler K."/>
        </authorList>
    </citation>
    <scope>NUCLEOTIDE SEQUENCE</scope>
</reference>
<dbReference type="SUPFAM" id="SSF100950">
    <property type="entry name" value="NagB/RpiA/CoA transferase-like"/>
    <property type="match status" value="1"/>
</dbReference>
<keyword evidence="2" id="KW-0547">Nucleotide-binding</keyword>
<sequence length="232" mass="25089">MRHTGRDNTDSAPLPGAPPLTEDASPSDALQRLPAGTRAFPDVPAAGRTKSILRDQAKAARFGLTPAEIAERSSAVCKTLLALIRPFCTVMVYASKPPEVDTGELIVRLLAEGKRVVVPIIERETCSLRLSYLEDPSVLLPSTFDVPEPIGSEIPALPEDVEAAVIPMLAFDRFGNRLGYGAGYYDRFLLQNPHIVKIGIAFACQQAECLPAESNDINMDCIVTENGIITCR</sequence>
<dbReference type="GO" id="GO:0030272">
    <property type="term" value="F:5-formyltetrahydrofolate cyclo-ligase activity"/>
    <property type="evidence" value="ECO:0007669"/>
    <property type="project" value="UniProtKB-EC"/>
</dbReference>
<dbReference type="EMBL" id="LNQE01001229">
    <property type="protein sequence ID" value="KUG20089.1"/>
    <property type="molecule type" value="Genomic_DNA"/>
</dbReference>
<keyword evidence="5" id="KW-0436">Ligase</keyword>
<comment type="caution">
    <text evidence="5">The sequence shown here is derived from an EMBL/GenBank/DDBJ whole genome shotgun (WGS) entry which is preliminary data.</text>
</comment>